<dbReference type="Pfam" id="PF00703">
    <property type="entry name" value="Glyco_hydro_2"/>
    <property type="match status" value="1"/>
</dbReference>
<dbReference type="InterPro" id="IPR036156">
    <property type="entry name" value="Beta-gal/glucu_dom_sf"/>
</dbReference>
<dbReference type="Gene3D" id="2.60.120.260">
    <property type="entry name" value="Galactose-binding domain-like"/>
    <property type="match status" value="1"/>
</dbReference>
<sequence length="698" mass="78043">MSPPVPQPYPRPDFQRPDLSWQSLNGTWSFIFDDADEGLVKHWAQSGLPEIAHGATPPHAARDAGVQPEGQDITQRIAAGTQDLIKDNHLISATSAAPSNKRLSIKVPFVFQCPASGINDRGVHEVLWYQRDITDLRTSQQRLQGQRLLLRFGAVDYEARVWLDGRFLAAHTGGHVPFDIDVTDAIDAEADAKSHRLILRVFDSAYDLTQPRGKQYWGAKPESIFYTPSGGIWQSVWLEVVPPMRIAHGTHGTVIRSDDIESGNLDCHIAVLGRRQGQPCSVQIEATFGGQSVATSDVMMLAKDRNSVHVDLCLRLSPDQQSKLPSSIVDAAPLDKDDCWRHGLALWSPEHPLLYELDIRLFDASHQIVDQVKTWTGMRSINWTQGDGLWRLNGKPYFQALCLDQGYWPDSFMTPPGPDSIKLDIELAKRMGFNGCRKHQKVEDPSFYYWADKLGYLVWAEMANSYQFSLEYVDRFNQEWTESVRLAINHASVVTWTPINESWGYPSLKDSAEQQNHIRALYYMTKTLDPTRSINDNCGWEHVCTDLTTFHDYSDGPELAKTCASHDLILGPKADNRGLFVASARHQAGAPVMCTEFGGVNIAPTGKAGEGASSDRDWGYTTATNAQDLLARFERLVKGVANGGHCCAFVYTQLTDIEQEANGLYSFDRKEKLEAAKVKAVIDEAVQSFYQRLEQTSS</sequence>
<dbReference type="Pfam" id="PF02836">
    <property type="entry name" value="Glyco_hydro_2_C"/>
    <property type="match status" value="1"/>
</dbReference>
<dbReference type="PANTHER" id="PTHR42732:SF4">
    <property type="entry name" value="BETA-MANNOSIDASE"/>
    <property type="match status" value="1"/>
</dbReference>
<dbReference type="InterPro" id="IPR006102">
    <property type="entry name" value="Ig-like_GH2"/>
</dbReference>
<evidence type="ECO:0000256" key="2">
    <source>
        <dbReference type="ARBA" id="ARBA00022801"/>
    </source>
</evidence>
<reference evidence="6 7" key="1">
    <citation type="submission" date="2017-06" db="EMBL/GenBank/DDBJ databases">
        <title>Ant-infecting Ophiocordyceps genomes reveal a high diversity of potential behavioral manipulation genes and a possible major role for enterotoxins.</title>
        <authorList>
            <person name="De Bekker C."/>
            <person name="Evans H.C."/>
            <person name="Brachmann A."/>
            <person name="Hughes D.P."/>
        </authorList>
    </citation>
    <scope>NUCLEOTIDE SEQUENCE [LARGE SCALE GENOMIC DNA]</scope>
    <source>
        <strain evidence="6 7">1348a</strain>
    </source>
</reference>
<feature type="domain" description="Glycoside hydrolase family 2 immunoglobulin-like beta-sandwich" evidence="4">
    <location>
        <begin position="345"/>
        <end position="379"/>
    </location>
</feature>
<evidence type="ECO:0000259" key="4">
    <source>
        <dbReference type="Pfam" id="PF00703"/>
    </source>
</evidence>
<dbReference type="Proteomes" id="UP000224854">
    <property type="component" value="Unassembled WGS sequence"/>
</dbReference>
<dbReference type="InterPro" id="IPR006103">
    <property type="entry name" value="Glyco_hydro_2_cat"/>
</dbReference>
<dbReference type="OrthoDB" id="20872at2759"/>
<dbReference type="InterPro" id="IPR051913">
    <property type="entry name" value="GH2_Domain-Containing"/>
</dbReference>
<protein>
    <recommendedName>
        <fullName evidence="8">Glycoside hydrolase family 2 immunoglobulin-like beta-sandwich domain-containing protein</fullName>
    </recommendedName>
</protein>
<comment type="caution">
    <text evidence="6">The sequence shown here is derived from an EMBL/GenBank/DDBJ whole genome shotgun (WGS) entry which is preliminary data.</text>
</comment>
<dbReference type="EMBL" id="NJEU01000051">
    <property type="protein sequence ID" value="PHH82582.1"/>
    <property type="molecule type" value="Genomic_DNA"/>
</dbReference>
<keyword evidence="7" id="KW-1185">Reference proteome</keyword>
<dbReference type="SUPFAM" id="SSF49303">
    <property type="entry name" value="beta-Galactosidase/glucuronidase domain"/>
    <property type="match status" value="1"/>
</dbReference>
<organism evidence="6 7">
    <name type="scientific">Ophiocordyceps australis</name>
    <dbReference type="NCBI Taxonomy" id="1399860"/>
    <lineage>
        <taxon>Eukaryota</taxon>
        <taxon>Fungi</taxon>
        <taxon>Dikarya</taxon>
        <taxon>Ascomycota</taxon>
        <taxon>Pezizomycotina</taxon>
        <taxon>Sordariomycetes</taxon>
        <taxon>Hypocreomycetidae</taxon>
        <taxon>Hypocreales</taxon>
        <taxon>Ophiocordycipitaceae</taxon>
        <taxon>Ophiocordyceps</taxon>
    </lineage>
</organism>
<evidence type="ECO:0000259" key="5">
    <source>
        <dbReference type="Pfam" id="PF02836"/>
    </source>
</evidence>
<dbReference type="GO" id="GO:0004553">
    <property type="term" value="F:hydrolase activity, hydrolyzing O-glycosyl compounds"/>
    <property type="evidence" value="ECO:0007669"/>
    <property type="project" value="InterPro"/>
</dbReference>
<dbReference type="Gene3D" id="3.20.20.80">
    <property type="entry name" value="Glycosidases"/>
    <property type="match status" value="1"/>
</dbReference>
<dbReference type="SUPFAM" id="SSF49785">
    <property type="entry name" value="Galactose-binding domain-like"/>
    <property type="match status" value="1"/>
</dbReference>
<dbReference type="InterPro" id="IPR013783">
    <property type="entry name" value="Ig-like_fold"/>
</dbReference>
<dbReference type="Gene3D" id="2.60.40.10">
    <property type="entry name" value="Immunoglobulins"/>
    <property type="match status" value="1"/>
</dbReference>
<name>A0A2C5ZRU5_9HYPO</name>
<dbReference type="AlphaFoldDB" id="A0A2C5ZRU5"/>
<gene>
    <name evidence="6" type="ORF">CDD82_5507</name>
</gene>
<evidence type="ECO:0000313" key="6">
    <source>
        <dbReference type="EMBL" id="PHH82582.1"/>
    </source>
</evidence>
<dbReference type="SUPFAM" id="SSF51445">
    <property type="entry name" value="(Trans)glycosidases"/>
    <property type="match status" value="1"/>
</dbReference>
<keyword evidence="3" id="KW-0326">Glycosidase</keyword>
<dbReference type="InterPro" id="IPR008979">
    <property type="entry name" value="Galactose-bd-like_sf"/>
</dbReference>
<proteinExistence type="inferred from homology"/>
<dbReference type="InterPro" id="IPR017853">
    <property type="entry name" value="GH"/>
</dbReference>
<evidence type="ECO:0000256" key="3">
    <source>
        <dbReference type="ARBA" id="ARBA00023295"/>
    </source>
</evidence>
<accession>A0A2C5ZRU5</accession>
<evidence type="ECO:0000256" key="1">
    <source>
        <dbReference type="ARBA" id="ARBA00007401"/>
    </source>
</evidence>
<dbReference type="PANTHER" id="PTHR42732">
    <property type="entry name" value="BETA-GALACTOSIDASE"/>
    <property type="match status" value="1"/>
</dbReference>
<evidence type="ECO:0000313" key="7">
    <source>
        <dbReference type="Proteomes" id="UP000224854"/>
    </source>
</evidence>
<evidence type="ECO:0008006" key="8">
    <source>
        <dbReference type="Google" id="ProtNLM"/>
    </source>
</evidence>
<feature type="domain" description="Glycoside hydrolase family 2 catalytic" evidence="5">
    <location>
        <begin position="420"/>
        <end position="537"/>
    </location>
</feature>
<keyword evidence="2" id="KW-0378">Hydrolase</keyword>
<dbReference type="GO" id="GO:0005975">
    <property type="term" value="P:carbohydrate metabolic process"/>
    <property type="evidence" value="ECO:0007669"/>
    <property type="project" value="InterPro"/>
</dbReference>
<comment type="similarity">
    <text evidence="1">Belongs to the glycosyl hydrolase 2 family.</text>
</comment>